<evidence type="ECO:0000313" key="7">
    <source>
        <dbReference type="Proteomes" id="UP000319578"/>
    </source>
</evidence>
<proteinExistence type="predicted"/>
<gene>
    <name evidence="5" type="ORF">ADS79_29515</name>
    <name evidence="4" type="ORF">BRE01_23700</name>
</gene>
<dbReference type="EMBL" id="BJON01000009">
    <property type="protein sequence ID" value="GED68668.1"/>
    <property type="molecule type" value="Genomic_DNA"/>
</dbReference>
<dbReference type="InterPro" id="IPR000182">
    <property type="entry name" value="GNAT_dom"/>
</dbReference>
<evidence type="ECO:0000256" key="2">
    <source>
        <dbReference type="ARBA" id="ARBA00023315"/>
    </source>
</evidence>
<dbReference type="InterPro" id="IPR016181">
    <property type="entry name" value="Acyl_CoA_acyltransferase"/>
</dbReference>
<dbReference type="PANTHER" id="PTHR43420">
    <property type="entry name" value="ACETYLTRANSFERASE"/>
    <property type="match status" value="1"/>
</dbReference>
<evidence type="ECO:0000256" key="1">
    <source>
        <dbReference type="ARBA" id="ARBA00022679"/>
    </source>
</evidence>
<dbReference type="InterPro" id="IPR050680">
    <property type="entry name" value="YpeA/RimI_acetyltransf"/>
</dbReference>
<keyword evidence="7" id="KW-1185">Reference proteome</keyword>
<reference evidence="6" key="1">
    <citation type="submission" date="2015-07" db="EMBL/GenBank/DDBJ databases">
        <title>Genome sequencing project for genomic taxonomy and phylogenomics of Bacillus-like bacteria.</title>
        <authorList>
            <person name="Liu B."/>
            <person name="Wang J."/>
            <person name="Zhu Y."/>
            <person name="Liu G."/>
            <person name="Chen Q."/>
            <person name="Chen Z."/>
            <person name="Lan J."/>
            <person name="Che J."/>
            <person name="Ge C."/>
            <person name="Shi H."/>
            <person name="Pan Z."/>
            <person name="Liu X."/>
        </authorList>
    </citation>
    <scope>NUCLEOTIDE SEQUENCE [LARGE SCALE GENOMIC DNA]</scope>
    <source>
        <strain evidence="6">DSM 9887</strain>
    </source>
</reference>
<reference evidence="5" key="2">
    <citation type="submission" date="2015-07" db="EMBL/GenBank/DDBJ databases">
        <title>MeaNS - Measles Nucleotide Surveillance Program.</title>
        <authorList>
            <person name="Tran T."/>
            <person name="Druce J."/>
        </authorList>
    </citation>
    <scope>NUCLEOTIDE SEQUENCE</scope>
    <source>
        <strain evidence="5">DSM 9887</strain>
    </source>
</reference>
<dbReference type="Pfam" id="PF00583">
    <property type="entry name" value="Acetyltransf_1"/>
    <property type="match status" value="1"/>
</dbReference>
<dbReference type="AlphaFoldDB" id="A0A0K9YMU7"/>
<feature type="domain" description="N-acetyltransferase" evidence="3">
    <location>
        <begin position="2"/>
        <end position="154"/>
    </location>
</feature>
<evidence type="ECO:0000259" key="3">
    <source>
        <dbReference type="PROSITE" id="PS51186"/>
    </source>
</evidence>
<evidence type="ECO:0000313" key="4">
    <source>
        <dbReference type="EMBL" id="GED68668.1"/>
    </source>
</evidence>
<dbReference type="Proteomes" id="UP000036834">
    <property type="component" value="Unassembled WGS sequence"/>
</dbReference>
<dbReference type="PATRIC" id="fig|54915.3.peg.5121"/>
<evidence type="ECO:0000313" key="5">
    <source>
        <dbReference type="EMBL" id="KNB69967.1"/>
    </source>
</evidence>
<sequence>MLTFKRFHECTLDEAVQAYNRGFEGYYFDQSKTADTLALKMGKEELSPLYSVLAFMNDEPVGIVLNGIWQRRGKKVAWNGGTGVAPAYRNQGIGRALMEETLRIYEEQEVELATLVAIRENEKAISLYKKMGFQLVDQSIFLEKKGKLRSLDDDRHSRYRIVHGIPHDVYQLPFWKNPVWDIQWQTIENKEALLVIDNEEQVIGYALYRRIFADDQSLATILLFHCEADPKCQDQAETIRYALAHVFAPLDVDCHRLTVNLPGSNLPVVTALQDAGFARMAEQVFMTKVLKQ</sequence>
<keyword evidence="1" id="KW-0808">Transferase</keyword>
<accession>A0A0K9YMU7</accession>
<dbReference type="CDD" id="cd04301">
    <property type="entry name" value="NAT_SF"/>
    <property type="match status" value="1"/>
</dbReference>
<dbReference type="Gene3D" id="3.40.630.30">
    <property type="match status" value="1"/>
</dbReference>
<name>A0A0K9YMU7_9BACL</name>
<dbReference type="Proteomes" id="UP000319578">
    <property type="component" value="Unassembled WGS sequence"/>
</dbReference>
<reference evidence="4 7" key="3">
    <citation type="submission" date="2019-06" db="EMBL/GenBank/DDBJ databases">
        <title>Whole genome shotgun sequence of Brevibacillus reuszeri NBRC 15719.</title>
        <authorList>
            <person name="Hosoyama A."/>
            <person name="Uohara A."/>
            <person name="Ohji S."/>
            <person name="Ichikawa N."/>
        </authorList>
    </citation>
    <scope>NUCLEOTIDE SEQUENCE [LARGE SCALE GENOMIC DNA]</scope>
    <source>
        <strain evidence="4 7">NBRC 15719</strain>
    </source>
</reference>
<dbReference type="PROSITE" id="PS51186">
    <property type="entry name" value="GNAT"/>
    <property type="match status" value="1"/>
</dbReference>
<dbReference type="PANTHER" id="PTHR43420:SF47">
    <property type="entry name" value="N-ACETYLTRANSFERASE DOMAIN-CONTAINING PROTEIN"/>
    <property type="match status" value="1"/>
</dbReference>
<keyword evidence="2" id="KW-0012">Acyltransferase</keyword>
<dbReference type="SUPFAM" id="SSF55729">
    <property type="entry name" value="Acyl-CoA N-acyltransferases (Nat)"/>
    <property type="match status" value="1"/>
</dbReference>
<dbReference type="STRING" id="54915.ADS79_29515"/>
<evidence type="ECO:0000313" key="6">
    <source>
        <dbReference type="Proteomes" id="UP000036834"/>
    </source>
</evidence>
<protein>
    <recommendedName>
        <fullName evidence="3">N-acetyltransferase domain-containing protein</fullName>
    </recommendedName>
</protein>
<dbReference type="GO" id="GO:0016747">
    <property type="term" value="F:acyltransferase activity, transferring groups other than amino-acyl groups"/>
    <property type="evidence" value="ECO:0007669"/>
    <property type="project" value="InterPro"/>
</dbReference>
<organism evidence="5 6">
    <name type="scientific">Brevibacillus reuszeri</name>
    <dbReference type="NCBI Taxonomy" id="54915"/>
    <lineage>
        <taxon>Bacteria</taxon>
        <taxon>Bacillati</taxon>
        <taxon>Bacillota</taxon>
        <taxon>Bacilli</taxon>
        <taxon>Bacillales</taxon>
        <taxon>Paenibacillaceae</taxon>
        <taxon>Brevibacillus</taxon>
    </lineage>
</organism>
<dbReference type="RefSeq" id="WP_049742006.1">
    <property type="nucleotide sequence ID" value="NZ_BJON01000009.1"/>
</dbReference>
<comment type="caution">
    <text evidence="5">The sequence shown here is derived from an EMBL/GenBank/DDBJ whole genome shotgun (WGS) entry which is preliminary data.</text>
</comment>
<dbReference type="EMBL" id="LGIQ01000011">
    <property type="protein sequence ID" value="KNB69967.1"/>
    <property type="molecule type" value="Genomic_DNA"/>
</dbReference>